<dbReference type="GO" id="GO:0005886">
    <property type="term" value="C:plasma membrane"/>
    <property type="evidence" value="ECO:0007669"/>
    <property type="project" value="UniProtKB-SubCell"/>
</dbReference>
<dbReference type="InterPro" id="IPR024962">
    <property type="entry name" value="YukD-like"/>
</dbReference>
<dbReference type="AlphaFoldDB" id="A0A1H0M6C8"/>
<dbReference type="Pfam" id="PF19053">
    <property type="entry name" value="EccD"/>
    <property type="match status" value="1"/>
</dbReference>
<feature type="transmembrane region" description="Helical" evidence="7">
    <location>
        <begin position="378"/>
        <end position="400"/>
    </location>
</feature>
<comment type="subcellular location">
    <subcellularLocation>
        <location evidence="1">Cell membrane</location>
        <topology evidence="1">Multi-pass membrane protein</topology>
    </subcellularLocation>
</comment>
<dbReference type="InterPro" id="IPR044049">
    <property type="entry name" value="EccD_transm"/>
</dbReference>
<evidence type="ECO:0000313" key="9">
    <source>
        <dbReference type="EMBL" id="SDO75983.1"/>
    </source>
</evidence>
<dbReference type="Pfam" id="PF08817">
    <property type="entry name" value="YukD"/>
    <property type="match status" value="1"/>
</dbReference>
<dbReference type="NCBIfam" id="TIGR03920">
    <property type="entry name" value="T7SS_EccD"/>
    <property type="match status" value="1"/>
</dbReference>
<dbReference type="Proteomes" id="UP000199341">
    <property type="component" value="Unassembled WGS sequence"/>
</dbReference>
<feature type="transmembrane region" description="Helical" evidence="7">
    <location>
        <begin position="412"/>
        <end position="429"/>
    </location>
</feature>
<feature type="domain" description="EccD-like transmembrane" evidence="8">
    <location>
        <begin position="126"/>
        <end position="471"/>
    </location>
</feature>
<dbReference type="Gene3D" id="3.10.20.90">
    <property type="entry name" value="Phosphatidylinositol 3-kinase Catalytic Subunit, Chain A, domain 1"/>
    <property type="match status" value="1"/>
</dbReference>
<feature type="transmembrane region" description="Helical" evidence="7">
    <location>
        <begin position="269"/>
        <end position="288"/>
    </location>
</feature>
<dbReference type="EMBL" id="FNIE01000012">
    <property type="protein sequence ID" value="SDO75983.1"/>
    <property type="molecule type" value="Genomic_DNA"/>
</dbReference>
<feature type="transmembrane region" description="Helical" evidence="7">
    <location>
        <begin position="155"/>
        <end position="175"/>
    </location>
</feature>
<organism evidence="9 10">
    <name type="scientific">Actinacidiphila guanduensis</name>
    <dbReference type="NCBI Taxonomy" id="310781"/>
    <lineage>
        <taxon>Bacteria</taxon>
        <taxon>Bacillati</taxon>
        <taxon>Actinomycetota</taxon>
        <taxon>Actinomycetes</taxon>
        <taxon>Kitasatosporales</taxon>
        <taxon>Streptomycetaceae</taxon>
        <taxon>Actinacidiphila</taxon>
    </lineage>
</organism>
<feature type="transmembrane region" description="Helical" evidence="7">
    <location>
        <begin position="330"/>
        <end position="358"/>
    </location>
</feature>
<dbReference type="InterPro" id="IPR006707">
    <property type="entry name" value="T7SS_EccD"/>
</dbReference>
<evidence type="ECO:0000256" key="7">
    <source>
        <dbReference type="SAM" id="Phobius"/>
    </source>
</evidence>
<keyword evidence="6 7" id="KW-0472">Membrane</keyword>
<dbReference type="OrthoDB" id="4775372at2"/>
<dbReference type="RefSeq" id="WP_093786903.1">
    <property type="nucleotide sequence ID" value="NZ_FNIE01000012.1"/>
</dbReference>
<evidence type="ECO:0000256" key="4">
    <source>
        <dbReference type="ARBA" id="ARBA00022692"/>
    </source>
</evidence>
<accession>A0A1H0M6C8</accession>
<name>A0A1H0M6C8_9ACTN</name>
<gene>
    <name evidence="9" type="ORF">SAMN05216259_11283</name>
</gene>
<evidence type="ECO:0000256" key="1">
    <source>
        <dbReference type="ARBA" id="ARBA00004651"/>
    </source>
</evidence>
<sequence length="473" mass="48558">MTTAIPAARTPGPYGTEVCRLTIAGPAGRADLAVPVTARISALLPVLLRHVPADPARPGGPWTLQRLGEPPLALDATPQTAGLLHGDVLYLRPADDPMPELEFDDASDGVAHAVGARTDRWRPETTRRLFLALACLVLLALAAAVPLAGRGAGNGAVVPVLYGVAAVGLGVFCALDQRWSADRGIAVVTGLGACVLAVLAGLTAADADTGLTAPRTGGIALGAVCGVLVAAVVLLPTARVPLAVTGTALFAPALVALTAGLAAATGWDAVRSVSVVAVAAFLFGHLAPRAALRLARVRVPQLPHNAAELQEDVEPHPEQSLTRRAAAADALLTVFTVSVALLCVADFALLAFAGGWVARAFPLVFSGAALLRAKTLNVVWQRVPVTFSGVLGMLSVVLAWTAAASGTGTRCALLLGLLVAAVLLLVGAWRLPHTRLLPVWGHTADVLELLTALALLPLLLQLLHVYAHVRNAV</sequence>
<evidence type="ECO:0000259" key="8">
    <source>
        <dbReference type="Pfam" id="PF19053"/>
    </source>
</evidence>
<feature type="transmembrane region" description="Helical" evidence="7">
    <location>
        <begin position="449"/>
        <end position="469"/>
    </location>
</feature>
<evidence type="ECO:0000256" key="5">
    <source>
        <dbReference type="ARBA" id="ARBA00022989"/>
    </source>
</evidence>
<comment type="similarity">
    <text evidence="2">Belongs to the EccD/Snm4 family.</text>
</comment>
<keyword evidence="4 7" id="KW-0812">Transmembrane</keyword>
<dbReference type="STRING" id="310781.SAMN05216259_11283"/>
<reference evidence="9 10" key="1">
    <citation type="submission" date="2016-10" db="EMBL/GenBank/DDBJ databases">
        <authorList>
            <person name="de Groot N.N."/>
        </authorList>
    </citation>
    <scope>NUCLEOTIDE SEQUENCE [LARGE SCALE GENOMIC DNA]</scope>
    <source>
        <strain evidence="9 10">CGMCC 4.2022</strain>
    </source>
</reference>
<keyword evidence="5 7" id="KW-1133">Transmembrane helix</keyword>
<evidence type="ECO:0000313" key="10">
    <source>
        <dbReference type="Proteomes" id="UP000199341"/>
    </source>
</evidence>
<keyword evidence="3" id="KW-1003">Cell membrane</keyword>
<feature type="transmembrane region" description="Helical" evidence="7">
    <location>
        <begin position="217"/>
        <end position="235"/>
    </location>
</feature>
<feature type="transmembrane region" description="Helical" evidence="7">
    <location>
        <begin position="242"/>
        <end position="263"/>
    </location>
</feature>
<evidence type="ECO:0000256" key="6">
    <source>
        <dbReference type="ARBA" id="ARBA00023136"/>
    </source>
</evidence>
<feature type="transmembrane region" description="Helical" evidence="7">
    <location>
        <begin position="129"/>
        <end position="149"/>
    </location>
</feature>
<protein>
    <submittedName>
        <fullName evidence="9">Type VII secretion integral membrane protein EccD</fullName>
    </submittedName>
</protein>
<evidence type="ECO:0000256" key="3">
    <source>
        <dbReference type="ARBA" id="ARBA00022475"/>
    </source>
</evidence>
<keyword evidence="10" id="KW-1185">Reference proteome</keyword>
<proteinExistence type="inferred from homology"/>
<evidence type="ECO:0000256" key="2">
    <source>
        <dbReference type="ARBA" id="ARBA00006162"/>
    </source>
</evidence>
<feature type="transmembrane region" description="Helical" evidence="7">
    <location>
        <begin position="184"/>
        <end position="205"/>
    </location>
</feature>